<keyword evidence="2" id="KW-1185">Reference proteome</keyword>
<reference evidence="1" key="1">
    <citation type="submission" date="2021-03" db="EMBL/GenBank/DDBJ databases">
        <title>Draft genome sequence of rust myrtle Austropuccinia psidii MF-1, a brazilian biotype.</title>
        <authorList>
            <person name="Quecine M.C."/>
            <person name="Pachon D.M.R."/>
            <person name="Bonatelli M.L."/>
            <person name="Correr F.H."/>
            <person name="Franceschini L.M."/>
            <person name="Leite T.F."/>
            <person name="Margarido G.R.A."/>
            <person name="Almeida C.A."/>
            <person name="Ferrarezi J.A."/>
            <person name="Labate C.A."/>
        </authorList>
    </citation>
    <scope>NUCLEOTIDE SEQUENCE</scope>
    <source>
        <strain evidence="1">MF-1</strain>
    </source>
</reference>
<organism evidence="1 2">
    <name type="scientific">Austropuccinia psidii MF-1</name>
    <dbReference type="NCBI Taxonomy" id="1389203"/>
    <lineage>
        <taxon>Eukaryota</taxon>
        <taxon>Fungi</taxon>
        <taxon>Dikarya</taxon>
        <taxon>Basidiomycota</taxon>
        <taxon>Pucciniomycotina</taxon>
        <taxon>Pucciniomycetes</taxon>
        <taxon>Pucciniales</taxon>
        <taxon>Sphaerophragmiaceae</taxon>
        <taxon>Austropuccinia</taxon>
    </lineage>
</organism>
<gene>
    <name evidence="1" type="ORF">O181_025731</name>
</gene>
<dbReference type="EMBL" id="AVOT02008443">
    <property type="protein sequence ID" value="MBW0486016.1"/>
    <property type="molecule type" value="Genomic_DNA"/>
</dbReference>
<accession>A0A9Q3CJ53</accession>
<proteinExistence type="predicted"/>
<comment type="caution">
    <text evidence="1">The sequence shown here is derived from an EMBL/GenBank/DDBJ whole genome shotgun (WGS) entry which is preliminary data.</text>
</comment>
<protein>
    <submittedName>
        <fullName evidence="1">Uncharacterized protein</fullName>
    </submittedName>
</protein>
<dbReference type="AlphaFoldDB" id="A0A9Q3CJ53"/>
<evidence type="ECO:0000313" key="1">
    <source>
        <dbReference type="EMBL" id="MBW0486016.1"/>
    </source>
</evidence>
<dbReference type="Proteomes" id="UP000765509">
    <property type="component" value="Unassembled WGS sequence"/>
</dbReference>
<evidence type="ECO:0000313" key="2">
    <source>
        <dbReference type="Proteomes" id="UP000765509"/>
    </source>
</evidence>
<sequence>MEGTIWLNHMVLEKEEVRPGPRPLPTTFDIYSDPKLIQDNVSMVEPQPSDRYRNISVSVQSFVQRSKGCGVGNIPKLLIEGYELLHLHQEISGSREDHRALRRLKPISLQ</sequence>
<name>A0A9Q3CJ53_9BASI</name>